<evidence type="ECO:0000256" key="5">
    <source>
        <dbReference type="ARBA" id="ARBA00023136"/>
    </source>
</evidence>
<keyword evidence="7 8" id="KW-0807">Transducer</keyword>
<comment type="caution">
    <text evidence="8">Lacks conserved residue(s) required for the propagation of feature annotation.</text>
</comment>
<dbReference type="InterPro" id="IPR013604">
    <property type="entry name" value="7TM_chemorcpt"/>
</dbReference>
<evidence type="ECO:0000256" key="2">
    <source>
        <dbReference type="ARBA" id="ARBA00022475"/>
    </source>
</evidence>
<feature type="transmembrane region" description="Helical" evidence="8">
    <location>
        <begin position="292"/>
        <end position="312"/>
    </location>
</feature>
<comment type="function">
    <text evidence="8">Gustatory receptor which mediates acceptance or avoidance behavior, depending on its substrates.</text>
</comment>
<evidence type="ECO:0000256" key="3">
    <source>
        <dbReference type="ARBA" id="ARBA00022692"/>
    </source>
</evidence>
<feature type="signal peptide" evidence="9">
    <location>
        <begin position="1"/>
        <end position="16"/>
    </location>
</feature>
<dbReference type="PANTHER" id="PTHR21143:SF104">
    <property type="entry name" value="GUSTATORY RECEPTOR 8A-RELATED"/>
    <property type="match status" value="1"/>
</dbReference>
<feature type="transmembrane region" description="Helical" evidence="8">
    <location>
        <begin position="83"/>
        <end position="101"/>
    </location>
</feature>
<organism evidence="10 11">
    <name type="scientific">Diploptera punctata</name>
    <name type="common">Pacific beetle cockroach</name>
    <dbReference type="NCBI Taxonomy" id="6984"/>
    <lineage>
        <taxon>Eukaryota</taxon>
        <taxon>Metazoa</taxon>
        <taxon>Ecdysozoa</taxon>
        <taxon>Arthropoda</taxon>
        <taxon>Hexapoda</taxon>
        <taxon>Insecta</taxon>
        <taxon>Pterygota</taxon>
        <taxon>Neoptera</taxon>
        <taxon>Polyneoptera</taxon>
        <taxon>Dictyoptera</taxon>
        <taxon>Blattodea</taxon>
        <taxon>Blaberoidea</taxon>
        <taxon>Blaberidae</taxon>
        <taxon>Diplopterinae</taxon>
        <taxon>Diploptera</taxon>
    </lineage>
</organism>
<comment type="similarity">
    <text evidence="8">Belongs to the insect chemoreceptor superfamily. Gustatory receptor (GR) family.</text>
</comment>
<evidence type="ECO:0000256" key="9">
    <source>
        <dbReference type="SAM" id="SignalP"/>
    </source>
</evidence>
<evidence type="ECO:0000313" key="10">
    <source>
        <dbReference type="EMBL" id="KAJ9599866.1"/>
    </source>
</evidence>
<dbReference type="AlphaFoldDB" id="A0AAD8AJM8"/>
<reference evidence="10" key="1">
    <citation type="journal article" date="2023" name="IScience">
        <title>Live-bearing cockroach genome reveals convergent evolutionary mechanisms linked to viviparity in insects and beyond.</title>
        <authorList>
            <person name="Fouks B."/>
            <person name="Harrison M.C."/>
            <person name="Mikhailova A.A."/>
            <person name="Marchal E."/>
            <person name="English S."/>
            <person name="Carruthers M."/>
            <person name="Jennings E.C."/>
            <person name="Chiamaka E.L."/>
            <person name="Frigard R.A."/>
            <person name="Pippel M."/>
            <person name="Attardo G.M."/>
            <person name="Benoit J.B."/>
            <person name="Bornberg-Bauer E."/>
            <person name="Tobe S.S."/>
        </authorList>
    </citation>
    <scope>NUCLEOTIDE SEQUENCE</scope>
    <source>
        <strain evidence="10">Stay&amp;Tobe</strain>
    </source>
</reference>
<protein>
    <recommendedName>
        <fullName evidence="8">Gustatory receptor</fullName>
    </recommendedName>
</protein>
<feature type="transmembrane region" description="Helical" evidence="8">
    <location>
        <begin position="367"/>
        <end position="384"/>
    </location>
</feature>
<name>A0AAD8AJM8_DIPPU</name>
<dbReference type="GO" id="GO:0030425">
    <property type="term" value="C:dendrite"/>
    <property type="evidence" value="ECO:0007669"/>
    <property type="project" value="TreeGrafter"/>
</dbReference>
<dbReference type="GO" id="GO:0008049">
    <property type="term" value="P:male courtship behavior"/>
    <property type="evidence" value="ECO:0007669"/>
    <property type="project" value="TreeGrafter"/>
</dbReference>
<keyword evidence="3 8" id="KW-0812">Transmembrane</keyword>
<feature type="transmembrane region" description="Helical" evidence="8">
    <location>
        <begin position="113"/>
        <end position="140"/>
    </location>
</feature>
<dbReference type="PANTHER" id="PTHR21143">
    <property type="entry name" value="INVERTEBRATE GUSTATORY RECEPTOR"/>
    <property type="match status" value="1"/>
</dbReference>
<keyword evidence="5 8" id="KW-0472">Membrane</keyword>
<comment type="subcellular location">
    <subcellularLocation>
        <location evidence="1 8">Cell membrane</location>
        <topology evidence="1 8">Multi-pass membrane protein</topology>
    </subcellularLocation>
</comment>
<dbReference type="GO" id="GO:0050909">
    <property type="term" value="P:sensory perception of taste"/>
    <property type="evidence" value="ECO:0007669"/>
    <property type="project" value="InterPro"/>
</dbReference>
<dbReference type="GO" id="GO:0043025">
    <property type="term" value="C:neuronal cell body"/>
    <property type="evidence" value="ECO:0007669"/>
    <property type="project" value="TreeGrafter"/>
</dbReference>
<dbReference type="Pfam" id="PF08395">
    <property type="entry name" value="7tm_7"/>
    <property type="match status" value="1"/>
</dbReference>
<reference evidence="10" key="2">
    <citation type="submission" date="2023-05" db="EMBL/GenBank/DDBJ databases">
        <authorList>
            <person name="Fouks B."/>
        </authorList>
    </citation>
    <scope>NUCLEOTIDE SEQUENCE</scope>
    <source>
        <strain evidence="10">Stay&amp;Tobe</strain>
        <tissue evidence="10">Testes</tissue>
    </source>
</reference>
<dbReference type="GO" id="GO:0007165">
    <property type="term" value="P:signal transduction"/>
    <property type="evidence" value="ECO:0007669"/>
    <property type="project" value="UniProtKB-KW"/>
</dbReference>
<keyword evidence="11" id="KW-1185">Reference proteome</keyword>
<accession>A0AAD8AJM8</accession>
<evidence type="ECO:0000256" key="6">
    <source>
        <dbReference type="ARBA" id="ARBA00023170"/>
    </source>
</evidence>
<evidence type="ECO:0000256" key="1">
    <source>
        <dbReference type="ARBA" id="ARBA00004651"/>
    </source>
</evidence>
<evidence type="ECO:0000256" key="8">
    <source>
        <dbReference type="RuleBase" id="RU363108"/>
    </source>
</evidence>
<dbReference type="Proteomes" id="UP001233999">
    <property type="component" value="Unassembled WGS sequence"/>
</dbReference>
<evidence type="ECO:0000313" key="11">
    <source>
        <dbReference type="Proteomes" id="UP001233999"/>
    </source>
</evidence>
<keyword evidence="2 8" id="KW-1003">Cell membrane</keyword>
<proteinExistence type="inferred from homology"/>
<gene>
    <name evidence="10" type="ORF">L9F63_009813</name>
</gene>
<dbReference type="EMBL" id="JASPKZ010000465">
    <property type="protein sequence ID" value="KAJ9599866.1"/>
    <property type="molecule type" value="Genomic_DNA"/>
</dbReference>
<feature type="chain" id="PRO_5042219321" description="Gustatory receptor" evidence="9">
    <location>
        <begin position="17"/>
        <end position="391"/>
    </location>
</feature>
<dbReference type="GO" id="GO:0030424">
    <property type="term" value="C:axon"/>
    <property type="evidence" value="ECO:0007669"/>
    <property type="project" value="TreeGrafter"/>
</dbReference>
<comment type="caution">
    <text evidence="10">The sequence shown here is derived from an EMBL/GenBank/DDBJ whole genome shotgun (WGS) entry which is preliminary data.</text>
</comment>
<dbReference type="GO" id="GO:0007635">
    <property type="term" value="P:chemosensory behavior"/>
    <property type="evidence" value="ECO:0007669"/>
    <property type="project" value="TreeGrafter"/>
</dbReference>
<sequence>MSVILVIAIFVTINYEKLPNVSDRTRGVYLFEMLTNSTVAVLGMATSLMKHRKNMNTILFKMTVFDELLNWRVVGTLRRNGRYIFMQMSFLILFYMCVFVVDYLTGTFNEDKFYIWRIFLIFSYVCTFVRALTITQYVNFVQLLKQKLRTLNNNIFLPANSAYATESSNQDILFKKTNFAKLKSAQLNGICAEKFDDKFHVWCNTYMRNNFNYAFTFSHNPERLIRLRASRILYDLLCDICHIINSIYGFQMLICTIGNFILITITMSYGIISVLSHDEFNETYTFPVFNPLLWTAMLFMMQLCPMISCSAASNESEKIVILIQKMLLIPENDPEILTELQLFSQQLNLRNIKFTAMEFFNINLKNLGTFVGGGTTLLLMILQFEKVNNLF</sequence>
<evidence type="ECO:0000256" key="7">
    <source>
        <dbReference type="ARBA" id="ARBA00023224"/>
    </source>
</evidence>
<feature type="transmembrane region" description="Helical" evidence="8">
    <location>
        <begin position="28"/>
        <end position="49"/>
    </location>
</feature>
<keyword evidence="4 8" id="KW-1133">Transmembrane helix</keyword>
<keyword evidence="6 8" id="KW-0675">Receptor</keyword>
<evidence type="ECO:0000256" key="4">
    <source>
        <dbReference type="ARBA" id="ARBA00022989"/>
    </source>
</evidence>
<dbReference type="GO" id="GO:0005886">
    <property type="term" value="C:plasma membrane"/>
    <property type="evidence" value="ECO:0007669"/>
    <property type="project" value="UniProtKB-SubCell"/>
</dbReference>
<feature type="transmembrane region" description="Helical" evidence="8">
    <location>
        <begin position="252"/>
        <end position="272"/>
    </location>
</feature>
<keyword evidence="9" id="KW-0732">Signal</keyword>